<dbReference type="Proteomes" id="UP000000503">
    <property type="component" value="Chromosome"/>
</dbReference>
<evidence type="ECO:0000313" key="11">
    <source>
        <dbReference type="Proteomes" id="UP000000503"/>
    </source>
</evidence>
<dbReference type="RefSeq" id="WP_013968608.1">
    <property type="nucleotide sequence ID" value="NC_015732.1"/>
</dbReference>
<dbReference type="SMART" id="SM00729">
    <property type="entry name" value="Elp3"/>
    <property type="match status" value="1"/>
</dbReference>
<sequence length="476" mass="53003">MLSVCFHTLGCKLNQLETESIAESFKKEGFALVDWGDAADIFVINTCTVTSKAEQKARRMIRKALRDNPAACLIATGCYAQLDGKALESLASDGRIFVVSGDLKSVLLDLPAYLMDNGCTSVNVIPLMHRWILDWYGTQETSGAVPPQSVDPFRFNVQDYSFHSRAFLKIQDGCNNACAFCRVRLARGRSVSLSAPLVLERLQQLEAHGFAEVVLTGVNLNQYKDGAMDFTALLEYLLGGTKSIALRISSTEPEGVDERFSAVFAHPRIRPHIHLSVQSGSDRILQKMRRRYRAEKVKKAVELLRQAKGDPFIACDIITGFPGETDDDFAETYELCKQLDFSWIHAFPYSPRPGTEAYTMQDRVSETVSGQRLDRLLKLAEEGKAAYITRWIGKKVSAIVEHNHSDNGFVVVTDNYLKAWIPLGAGLSHPTAKKSITCTIQRAIDSVDPINDIPHDSIDVVARCLDTQYNTFYGYT</sequence>
<dbReference type="PANTHER" id="PTHR11918">
    <property type="entry name" value="RADICAL SAM PROTEINS"/>
    <property type="match status" value="1"/>
</dbReference>
<dbReference type="InterPro" id="IPR020612">
    <property type="entry name" value="Methylthiotransferase_CS"/>
</dbReference>
<dbReference type="InterPro" id="IPR006467">
    <property type="entry name" value="MiaB-like_bact"/>
</dbReference>
<keyword evidence="6" id="KW-0408">Iron</keyword>
<keyword evidence="3" id="KW-0808">Transferase</keyword>
<keyword evidence="4" id="KW-0949">S-adenosyl-L-methionine</keyword>
<dbReference type="Pfam" id="PF00919">
    <property type="entry name" value="UPF0004"/>
    <property type="match status" value="1"/>
</dbReference>
<evidence type="ECO:0000256" key="5">
    <source>
        <dbReference type="ARBA" id="ARBA00022723"/>
    </source>
</evidence>
<dbReference type="SFLD" id="SFLDG01061">
    <property type="entry name" value="methylthiotransferase"/>
    <property type="match status" value="1"/>
</dbReference>
<dbReference type="PROSITE" id="PS51449">
    <property type="entry name" value="MTTASE_N"/>
    <property type="match status" value="1"/>
</dbReference>
<dbReference type="EMBL" id="CP002868">
    <property type="protein sequence ID" value="AEJ19297.1"/>
    <property type="molecule type" value="Genomic_DNA"/>
</dbReference>
<dbReference type="eggNOG" id="COG0621">
    <property type="taxonomic scope" value="Bacteria"/>
</dbReference>
<dbReference type="InterPro" id="IPR023404">
    <property type="entry name" value="rSAM_horseshoe"/>
</dbReference>
<evidence type="ECO:0000259" key="8">
    <source>
        <dbReference type="PROSITE" id="PS51449"/>
    </source>
</evidence>
<dbReference type="Gene3D" id="3.80.30.20">
    <property type="entry name" value="tm_1862 like domain"/>
    <property type="match status" value="1"/>
</dbReference>
<evidence type="ECO:0000256" key="1">
    <source>
        <dbReference type="ARBA" id="ARBA00001966"/>
    </source>
</evidence>
<dbReference type="InterPro" id="IPR058240">
    <property type="entry name" value="rSAM_sf"/>
</dbReference>
<dbReference type="PROSITE" id="PS01278">
    <property type="entry name" value="MTTASE_RADICAL"/>
    <property type="match status" value="1"/>
</dbReference>
<dbReference type="InterPro" id="IPR013848">
    <property type="entry name" value="Methylthiotransferase_N"/>
</dbReference>
<dbReference type="AlphaFoldDB" id="F8F0F3"/>
<dbReference type="Pfam" id="PF04055">
    <property type="entry name" value="Radical_SAM"/>
    <property type="match status" value="1"/>
</dbReference>
<name>F8F0F3_GRAC1</name>
<dbReference type="CDD" id="cd01335">
    <property type="entry name" value="Radical_SAM"/>
    <property type="match status" value="1"/>
</dbReference>
<evidence type="ECO:0000256" key="7">
    <source>
        <dbReference type="ARBA" id="ARBA00023014"/>
    </source>
</evidence>
<dbReference type="SUPFAM" id="SSF102114">
    <property type="entry name" value="Radical SAM enzymes"/>
    <property type="match status" value="1"/>
</dbReference>
<feature type="domain" description="MTTase N-terminal" evidence="8">
    <location>
        <begin position="2"/>
        <end position="116"/>
    </location>
</feature>
<keyword evidence="11" id="KW-1185">Reference proteome</keyword>
<dbReference type="GO" id="GO:0035598">
    <property type="term" value="F:tRNA (N(6)-L-threonylcarbamoyladenosine(37)-C(2))-methylthiotransferase activity"/>
    <property type="evidence" value="ECO:0007669"/>
    <property type="project" value="TreeGrafter"/>
</dbReference>
<dbReference type="InterPro" id="IPR005839">
    <property type="entry name" value="Methylthiotransferase"/>
</dbReference>
<evidence type="ECO:0000259" key="9">
    <source>
        <dbReference type="PROSITE" id="PS51918"/>
    </source>
</evidence>
<dbReference type="InterPro" id="IPR007197">
    <property type="entry name" value="rSAM"/>
</dbReference>
<gene>
    <name evidence="10" type="ordered locus">Spica_1151</name>
</gene>
<comment type="cofactor">
    <cofactor evidence="1">
        <name>[4Fe-4S] cluster</name>
        <dbReference type="ChEBI" id="CHEBI:49883"/>
    </cofactor>
</comment>
<dbReference type="Gene3D" id="3.40.50.12160">
    <property type="entry name" value="Methylthiotransferase, N-terminal domain"/>
    <property type="match status" value="1"/>
</dbReference>
<keyword evidence="5" id="KW-0479">Metal-binding</keyword>
<dbReference type="PROSITE" id="PS51918">
    <property type="entry name" value="RADICAL_SAM"/>
    <property type="match status" value="1"/>
</dbReference>
<protein>
    <submittedName>
        <fullName evidence="10">MiaB-like tRNA modifying enzyme</fullName>
    </submittedName>
</protein>
<dbReference type="NCBIfam" id="TIGR00089">
    <property type="entry name" value="MiaB/RimO family radical SAM methylthiotransferase"/>
    <property type="match status" value="1"/>
</dbReference>
<dbReference type="HOGENOM" id="CLU_018697_1_0_12"/>
<dbReference type="InterPro" id="IPR006638">
    <property type="entry name" value="Elp3/MiaA/NifB-like_rSAM"/>
</dbReference>
<keyword evidence="7" id="KW-0411">Iron-sulfur</keyword>
<dbReference type="GO" id="GO:0046872">
    <property type="term" value="F:metal ion binding"/>
    <property type="evidence" value="ECO:0007669"/>
    <property type="project" value="UniProtKB-KW"/>
</dbReference>
<feature type="domain" description="Radical SAM core" evidence="9">
    <location>
        <begin position="160"/>
        <end position="386"/>
    </location>
</feature>
<dbReference type="SFLD" id="SFLDS00029">
    <property type="entry name" value="Radical_SAM"/>
    <property type="match status" value="1"/>
</dbReference>
<dbReference type="SFLD" id="SFLDG01082">
    <property type="entry name" value="B12-binding_domain_containing"/>
    <property type="match status" value="1"/>
</dbReference>
<proteinExistence type="predicted"/>
<dbReference type="KEGG" id="scd:Spica_1151"/>
<evidence type="ECO:0000256" key="2">
    <source>
        <dbReference type="ARBA" id="ARBA00022485"/>
    </source>
</evidence>
<evidence type="ECO:0000256" key="4">
    <source>
        <dbReference type="ARBA" id="ARBA00022691"/>
    </source>
</evidence>
<dbReference type="NCBIfam" id="TIGR01579">
    <property type="entry name" value="MiaB-like-C"/>
    <property type="match status" value="1"/>
</dbReference>
<dbReference type="GO" id="GO:0051539">
    <property type="term" value="F:4 iron, 4 sulfur cluster binding"/>
    <property type="evidence" value="ECO:0007669"/>
    <property type="project" value="UniProtKB-KW"/>
</dbReference>
<evidence type="ECO:0000256" key="6">
    <source>
        <dbReference type="ARBA" id="ARBA00023004"/>
    </source>
</evidence>
<accession>F8F0F3</accession>
<dbReference type="InterPro" id="IPR038135">
    <property type="entry name" value="Methylthiotransferase_N_sf"/>
</dbReference>
<keyword evidence="2" id="KW-0004">4Fe-4S</keyword>
<reference evidence="11" key="1">
    <citation type="journal article" date="2013" name="Stand. Genomic Sci.">
        <title>Genome sequence of the thermophilic fresh-water bacterium Spirochaeta caldaria type strain (H1(T)), reclassification of Spirochaeta caldaria, Spirochaeta stenostrepta, and Spirochaeta zuelzerae in the genus Treponema as Treponema caldaria comb. nov., Treponema stenostrepta comb. nov., and Treponema zuelzerae comb. nov., and emendation of the genus Treponema.</title>
        <authorList>
            <person name="Abt B."/>
            <person name="Goker M."/>
            <person name="Scheuner C."/>
            <person name="Han C."/>
            <person name="Lu M."/>
            <person name="Misra M."/>
            <person name="Lapidus A."/>
            <person name="Nolan M."/>
            <person name="Lucas S."/>
            <person name="Hammon N."/>
            <person name="Deshpande S."/>
            <person name="Cheng J.F."/>
            <person name="Tapia R."/>
            <person name="Goodwin L.A."/>
            <person name="Pitluck S."/>
            <person name="Liolios K."/>
            <person name="Pagani I."/>
            <person name="Ivanova N."/>
            <person name="Mavromatis K."/>
            <person name="Mikhailova N."/>
            <person name="Huntemann M."/>
            <person name="Pati A."/>
            <person name="Chen A."/>
            <person name="Palaniappan K."/>
            <person name="Land M."/>
            <person name="Hauser L."/>
            <person name="Jeffries C.D."/>
            <person name="Rohde M."/>
            <person name="Spring S."/>
            <person name="Gronow S."/>
            <person name="Detter J.C."/>
            <person name="Bristow J."/>
            <person name="Eisen J.A."/>
            <person name="Markowitz V."/>
            <person name="Hugenholtz P."/>
            <person name="Kyrpides N.C."/>
            <person name="Woyke T."/>
            <person name="Klenk H.P."/>
        </authorList>
    </citation>
    <scope>NUCLEOTIDE SEQUENCE</scope>
    <source>
        <strain evidence="11">ATCC 51460 / DSM 7334 / H1</strain>
    </source>
</reference>
<organism evidence="10 11">
    <name type="scientific">Gracilinema caldarium (strain ATCC 51460 / DSM 7334 / H1)</name>
    <name type="common">Treponema caldarium</name>
    <dbReference type="NCBI Taxonomy" id="744872"/>
    <lineage>
        <taxon>Bacteria</taxon>
        <taxon>Pseudomonadati</taxon>
        <taxon>Spirochaetota</taxon>
        <taxon>Spirochaetia</taxon>
        <taxon>Spirochaetales</taxon>
        <taxon>Breznakiellaceae</taxon>
        <taxon>Gracilinema</taxon>
    </lineage>
</organism>
<dbReference type="PANTHER" id="PTHR11918:SF45">
    <property type="entry name" value="THREONYLCARBAMOYLADENOSINE TRNA METHYLTHIOTRANSFERASE"/>
    <property type="match status" value="1"/>
</dbReference>
<evidence type="ECO:0000313" key="10">
    <source>
        <dbReference type="EMBL" id="AEJ19297.1"/>
    </source>
</evidence>
<dbReference type="STRING" id="744872.Spica_1151"/>
<dbReference type="OrthoDB" id="9805215at2"/>
<evidence type="ECO:0000256" key="3">
    <source>
        <dbReference type="ARBA" id="ARBA00022679"/>
    </source>
</evidence>